<protein>
    <submittedName>
        <fullName evidence="2">DNA polymerase beta domain protein region</fullName>
    </submittedName>
</protein>
<proteinExistence type="predicted"/>
<evidence type="ECO:0000259" key="1">
    <source>
        <dbReference type="Pfam" id="PF18765"/>
    </source>
</evidence>
<dbReference type="GeneID" id="55476474"/>
<gene>
    <name evidence="2" type="ORF">CLSA_c41910</name>
</gene>
<dbReference type="InterPro" id="IPR041633">
    <property type="entry name" value="Polbeta"/>
</dbReference>
<evidence type="ECO:0000313" key="2">
    <source>
        <dbReference type="EMBL" id="AGX45151.1"/>
    </source>
</evidence>
<sequence length="147" mass="17184">MSEIIYEKLDEAQLNRVIEILNEEFHPIVIYLFGSASRNELRKDSDIDIAFLTINDVDPYVCFMKAQELADIFKREVDLINLNTSSTVFRAQVVGTGKNIYCCDDTKRMYFEMRALKEYALLNEEREVILNKIKERGSVYGKGRHFK</sequence>
<dbReference type="InterPro" id="IPR043519">
    <property type="entry name" value="NT_sf"/>
</dbReference>
<dbReference type="KEGG" id="csb:CLSA_c41910"/>
<name>U5MZP9_CLOSA</name>
<organism evidence="2 3">
    <name type="scientific">Clostridium saccharobutylicum DSM 13864</name>
    <dbReference type="NCBI Taxonomy" id="1345695"/>
    <lineage>
        <taxon>Bacteria</taxon>
        <taxon>Bacillati</taxon>
        <taxon>Bacillota</taxon>
        <taxon>Clostridia</taxon>
        <taxon>Eubacteriales</taxon>
        <taxon>Clostridiaceae</taxon>
        <taxon>Clostridium</taxon>
    </lineage>
</organism>
<dbReference type="Proteomes" id="UP000017118">
    <property type="component" value="Chromosome"/>
</dbReference>
<dbReference type="CDD" id="cd05403">
    <property type="entry name" value="NT_KNTase_like"/>
    <property type="match status" value="1"/>
</dbReference>
<dbReference type="EMBL" id="CP006721">
    <property type="protein sequence ID" value="AGX45151.1"/>
    <property type="molecule type" value="Genomic_DNA"/>
</dbReference>
<evidence type="ECO:0000313" key="3">
    <source>
        <dbReference type="Proteomes" id="UP000017118"/>
    </source>
</evidence>
<dbReference type="OrthoDB" id="9816197at2"/>
<dbReference type="eggNOG" id="COG1669">
    <property type="taxonomic scope" value="Bacteria"/>
</dbReference>
<dbReference type="PATRIC" id="fig|1345695.10.peg.2084"/>
<dbReference type="Pfam" id="PF18765">
    <property type="entry name" value="Polbeta"/>
    <property type="match status" value="1"/>
</dbReference>
<dbReference type="AlphaFoldDB" id="U5MZP9"/>
<dbReference type="Gene3D" id="3.30.460.10">
    <property type="entry name" value="Beta Polymerase, domain 2"/>
    <property type="match status" value="1"/>
</dbReference>
<keyword evidence="3" id="KW-1185">Reference proteome</keyword>
<dbReference type="PANTHER" id="PTHR43852">
    <property type="entry name" value="NUCLEOTIDYLTRANSFERASE"/>
    <property type="match status" value="1"/>
</dbReference>
<dbReference type="PANTHER" id="PTHR43852:SF2">
    <property type="entry name" value="PROTEIN ADENYLYLTRANSFERASE MNTA"/>
    <property type="match status" value="1"/>
</dbReference>
<dbReference type="SUPFAM" id="SSF81301">
    <property type="entry name" value="Nucleotidyltransferase"/>
    <property type="match status" value="1"/>
</dbReference>
<dbReference type="RefSeq" id="WP_022750101.1">
    <property type="nucleotide sequence ID" value="NC_022571.1"/>
</dbReference>
<feature type="domain" description="Polymerase beta nucleotidyltransferase" evidence="1">
    <location>
        <begin position="16"/>
        <end position="105"/>
    </location>
</feature>
<accession>U5MZP9</accession>
<reference evidence="2 3" key="1">
    <citation type="journal article" date="2013" name="Genome Announc.">
        <title>Complete Genome Sequence of the Solvent Producer Clostridium saccharobutylicum NCP262 (DSM 13864).</title>
        <authorList>
            <person name="Poehlein A."/>
            <person name="Hartwich K."/>
            <person name="Krabben P."/>
            <person name="Ehrenreich A."/>
            <person name="Liebl W."/>
            <person name="Durre P."/>
            <person name="Gottschalk G."/>
            <person name="Daniel R."/>
        </authorList>
    </citation>
    <scope>NUCLEOTIDE SEQUENCE [LARGE SCALE GENOMIC DNA]</scope>
    <source>
        <strain evidence="2">DSM 13864</strain>
    </source>
</reference>
<dbReference type="HOGENOM" id="CLU_130257_1_0_9"/>
<dbReference type="NCBIfam" id="NF047752">
    <property type="entry name" value="MntA_antitoxin"/>
    <property type="match status" value="1"/>
</dbReference>
<dbReference type="InterPro" id="IPR052930">
    <property type="entry name" value="TA_antitoxin_MntA"/>
</dbReference>